<reference evidence="2 3" key="2">
    <citation type="journal article" date="2017" name="Sci. Rep.">
        <title>Ant-infecting Ophiocordyceps genomes reveal a high diversity of potential behavioral manipulation genes and a possible major role for enterotoxins.</title>
        <authorList>
            <person name="de Bekker C."/>
            <person name="Ohm R.A."/>
            <person name="Evans H.C."/>
            <person name="Brachmann A."/>
            <person name="Hughes D.P."/>
        </authorList>
    </citation>
    <scope>NUCLEOTIDE SEQUENCE [LARGE SCALE GENOMIC DNA]</scope>
    <source>
        <strain evidence="2 3">SC16a</strain>
    </source>
</reference>
<comment type="caution">
    <text evidence="2">The sequence shown here is derived from an EMBL/GenBank/DDBJ whole genome shotgun (WGS) entry which is preliminary data.</text>
</comment>
<dbReference type="AlphaFoldDB" id="A0A2A9PI73"/>
<keyword evidence="3" id="KW-1185">Reference proteome</keyword>
<organism evidence="2 3">
    <name type="scientific">Ophiocordyceps unilateralis</name>
    <name type="common">Zombie-ant fungus</name>
    <name type="synonym">Torrubia unilateralis</name>
    <dbReference type="NCBI Taxonomy" id="268505"/>
    <lineage>
        <taxon>Eukaryota</taxon>
        <taxon>Fungi</taxon>
        <taxon>Dikarya</taxon>
        <taxon>Ascomycota</taxon>
        <taxon>Pezizomycotina</taxon>
        <taxon>Sordariomycetes</taxon>
        <taxon>Hypocreomycetidae</taxon>
        <taxon>Hypocreales</taxon>
        <taxon>Ophiocordycipitaceae</taxon>
        <taxon>Ophiocordyceps</taxon>
    </lineage>
</organism>
<feature type="region of interest" description="Disordered" evidence="1">
    <location>
        <begin position="30"/>
        <end position="52"/>
    </location>
</feature>
<protein>
    <submittedName>
        <fullName evidence="2">Uncharacterized protein</fullName>
    </submittedName>
</protein>
<sequence>MVPIIHASSLLVSPPPRAKEPTPQLFCNVPSPSVLQSSHGPPNPPGPQSGVPCRFGEAGMERAISTATFAKTRKLSHTTMESSETVTFSTSLPLAPLVFLSFFLCFPSPHPLFPIPLVQRTRIHIHKMSCAPCAIYLLPANPPWGRAR</sequence>
<dbReference type="EMBL" id="LAZP02000099">
    <property type="protein sequence ID" value="PFH60924.1"/>
    <property type="molecule type" value="Genomic_DNA"/>
</dbReference>
<accession>A0A2A9PI73</accession>
<evidence type="ECO:0000256" key="1">
    <source>
        <dbReference type="SAM" id="MobiDB-lite"/>
    </source>
</evidence>
<reference evidence="2 3" key="1">
    <citation type="journal article" date="2015" name="BMC Genomics">
        <title>Gene expression during zombie ant biting behavior reflects the complexity underlying fungal parasitic behavioral manipulation.</title>
        <authorList>
            <person name="de Bekker C."/>
            <person name="Ohm R.A."/>
            <person name="Loreto R.G."/>
            <person name="Sebastian A."/>
            <person name="Albert I."/>
            <person name="Merrow M."/>
            <person name="Brachmann A."/>
            <person name="Hughes D.P."/>
        </authorList>
    </citation>
    <scope>NUCLEOTIDE SEQUENCE [LARGE SCALE GENOMIC DNA]</scope>
    <source>
        <strain evidence="2 3">SC16a</strain>
    </source>
</reference>
<proteinExistence type="predicted"/>
<dbReference type="Proteomes" id="UP000037136">
    <property type="component" value="Unassembled WGS sequence"/>
</dbReference>
<evidence type="ECO:0000313" key="2">
    <source>
        <dbReference type="EMBL" id="PFH60924.1"/>
    </source>
</evidence>
<evidence type="ECO:0000313" key="3">
    <source>
        <dbReference type="Proteomes" id="UP000037136"/>
    </source>
</evidence>
<name>A0A2A9PI73_OPHUN</name>
<gene>
    <name evidence="2" type="ORF">XA68_18544</name>
</gene>